<accession>B4FR26</accession>
<dbReference type="GeneID" id="100272837"/>
<dbReference type="KEGG" id="zma:100272837"/>
<dbReference type="ExpressionAtlas" id="B4FR26">
    <property type="expression patterns" value="baseline and differential"/>
</dbReference>
<reference evidence="1" key="1">
    <citation type="journal article" date="2009" name="PLoS Genet.">
        <title>Sequencing, mapping, and analysis of 27,455 maize full-length cDNAs.</title>
        <authorList>
            <person name="Soderlund C."/>
            <person name="Descour A."/>
            <person name="Kudrna D."/>
            <person name="Bomhoff M."/>
            <person name="Boyd L."/>
            <person name="Currie J."/>
            <person name="Angelova A."/>
            <person name="Collura K."/>
            <person name="Wissotski M."/>
            <person name="Ashley E."/>
            <person name="Morrow D."/>
            <person name="Fernandes J."/>
            <person name="Walbot V."/>
            <person name="Yu Y."/>
        </authorList>
    </citation>
    <scope>NUCLEOTIDE SEQUENCE</scope>
    <source>
        <strain evidence="1">B73</strain>
    </source>
</reference>
<protein>
    <submittedName>
        <fullName evidence="1">Uncharacterized protein</fullName>
    </submittedName>
</protein>
<dbReference type="PANTHER" id="PTHR47851:SF1">
    <property type="entry name" value="OS06G0588700 PROTEIN"/>
    <property type="match status" value="1"/>
</dbReference>
<proteinExistence type="evidence at transcript level"/>
<organism evidence="1">
    <name type="scientific">Zea mays</name>
    <name type="common">Maize</name>
    <dbReference type="NCBI Taxonomy" id="4577"/>
    <lineage>
        <taxon>Eukaryota</taxon>
        <taxon>Viridiplantae</taxon>
        <taxon>Streptophyta</taxon>
        <taxon>Embryophyta</taxon>
        <taxon>Tracheophyta</taxon>
        <taxon>Spermatophyta</taxon>
        <taxon>Magnoliopsida</taxon>
        <taxon>Liliopsida</taxon>
        <taxon>Poales</taxon>
        <taxon>Poaceae</taxon>
        <taxon>PACMAD clade</taxon>
        <taxon>Panicoideae</taxon>
        <taxon>Andropogonodae</taxon>
        <taxon>Andropogoneae</taxon>
        <taxon>Tripsacinae</taxon>
        <taxon>Zea</taxon>
    </lineage>
</organism>
<name>B4FR26_MAIZE</name>
<dbReference type="RefSeq" id="NP_001140762.1">
    <property type="nucleotide sequence ID" value="NM_001147290.1"/>
</dbReference>
<evidence type="ECO:0000313" key="1">
    <source>
        <dbReference type="EMBL" id="ACF84569.1"/>
    </source>
</evidence>
<dbReference type="AlphaFoldDB" id="B4FR26"/>
<dbReference type="PANTHER" id="PTHR47851">
    <property type="entry name" value="OS06G0588700 PROTEIN-RELATED"/>
    <property type="match status" value="1"/>
</dbReference>
<sequence>MQDQMSKLVELNKQTTTSCEFMVLARTQETPDSSIKDVMQLVKACGAIAGSKDHFIATQVFTKNSEREMFLTSDTPEERFQWLSMKYEWMTMNKKG</sequence>
<dbReference type="EMBL" id="BT039564">
    <property type="protein sequence ID" value="ACF84569.1"/>
    <property type="molecule type" value="mRNA"/>
</dbReference>
<dbReference type="OrthoDB" id="680574at2759"/>